<dbReference type="InParanoid" id="G4TAK0"/>
<protein>
    <submittedName>
        <fullName evidence="8">Probable prolidase (Xaa-Pro dipeptidase)</fullName>
    </submittedName>
</protein>
<evidence type="ECO:0000256" key="4">
    <source>
        <dbReference type="ARBA" id="ARBA00022801"/>
    </source>
</evidence>
<evidence type="ECO:0000256" key="2">
    <source>
        <dbReference type="ARBA" id="ARBA00008766"/>
    </source>
</evidence>
<comment type="similarity">
    <text evidence="2 6">Belongs to the peptidase M24B family.</text>
</comment>
<evidence type="ECO:0000256" key="1">
    <source>
        <dbReference type="ARBA" id="ARBA00001936"/>
    </source>
</evidence>
<dbReference type="PROSITE" id="PS00491">
    <property type="entry name" value="PROLINE_PEPTIDASE"/>
    <property type="match status" value="1"/>
</dbReference>
<dbReference type="SUPFAM" id="SSF55920">
    <property type="entry name" value="Creatinase/aminopeptidase"/>
    <property type="match status" value="1"/>
</dbReference>
<keyword evidence="4" id="KW-0378">Hydrolase</keyword>
<evidence type="ECO:0000256" key="5">
    <source>
        <dbReference type="ARBA" id="ARBA00023211"/>
    </source>
</evidence>
<name>G4TAK0_SERID</name>
<feature type="domain" description="Aminopeptidase P N-terminal" evidence="7">
    <location>
        <begin position="4"/>
        <end position="149"/>
    </location>
</feature>
<evidence type="ECO:0000256" key="6">
    <source>
        <dbReference type="RuleBase" id="RU000590"/>
    </source>
</evidence>
<comment type="cofactor">
    <cofactor evidence="1">
        <name>Mn(2+)</name>
        <dbReference type="ChEBI" id="CHEBI:29035"/>
    </cofactor>
</comment>
<reference evidence="8 9" key="1">
    <citation type="journal article" date="2011" name="PLoS Pathog.">
        <title>Endophytic Life Strategies Decoded by Genome and Transcriptome Analyses of the Mutualistic Root Symbiont Piriformospora indica.</title>
        <authorList>
            <person name="Zuccaro A."/>
            <person name="Lahrmann U."/>
            <person name="Guldener U."/>
            <person name="Langen G."/>
            <person name="Pfiffi S."/>
            <person name="Biedenkopf D."/>
            <person name="Wong P."/>
            <person name="Samans B."/>
            <person name="Grimm C."/>
            <person name="Basiewicz M."/>
            <person name="Murat C."/>
            <person name="Martin F."/>
            <person name="Kogel K.H."/>
        </authorList>
    </citation>
    <scope>NUCLEOTIDE SEQUENCE [LARGE SCALE GENOMIC DNA]</scope>
    <source>
        <strain evidence="8 9">DSM 11827</strain>
    </source>
</reference>
<dbReference type="PANTHER" id="PTHR43226">
    <property type="entry name" value="XAA-PRO AMINOPEPTIDASE 3"/>
    <property type="match status" value="1"/>
</dbReference>
<dbReference type="EMBL" id="CAFZ01000030">
    <property type="protein sequence ID" value="CCA68342.1"/>
    <property type="molecule type" value="Genomic_DNA"/>
</dbReference>
<comment type="caution">
    <text evidence="8">The sequence shown here is derived from an EMBL/GenBank/DDBJ whole genome shotgun (WGS) entry which is preliminary data.</text>
</comment>
<dbReference type="Pfam" id="PF00557">
    <property type="entry name" value="Peptidase_M24"/>
    <property type="match status" value="1"/>
</dbReference>
<keyword evidence="9" id="KW-1185">Reference proteome</keyword>
<gene>
    <name evidence="8" type="ORF">PIIN_02208</name>
</gene>
<sequence>MSRYPASKHFEKLYWKLKDLAPHADQNKSHIIVLSGERTGYRNDTDRELIFRQESNFFWLSGCDLPGSHLVLYYDFGRTSGSFKQHLFIPEEDPLEVLWSPAPPNMEEARKMYDVTEISFSKDFQSVLTDVLKNHPQHILHVLPSSSLYPSHPDTVATCLQPSTDQYLLTALHQVRLIKDEYEISLIRKANEISSRAHEVVIRLLGQGVRDLEIRSNGVPNGKKVNRPLMPHEWRIHHEAEAEAVFVASCRREGSIHQAYLPIVAASTRASTLHYCCNDKQFSWGPDIHSDADLEHDHQEVRMENYASDITRVTPVGNGGKFSPEARAIYATVLKMQLACIEAAKPGVHWDHLHLKSHEILVEELIKLGILVGDYKTVLESGVSAAFYPHGLGHSLGMDVHDCPSASKPTENKTIPASSSQNPEFYRYLRLRLPLAENMVVTIEPGCYFSPHQLAPVRNSPYINQQVLSRYEYVGGVRIEDVVLITANGCEVLTPVGKDIEWLEAVASGSI</sequence>
<dbReference type="InterPro" id="IPR052433">
    <property type="entry name" value="X-Pro_dipept-like"/>
</dbReference>
<dbReference type="SUPFAM" id="SSF53092">
    <property type="entry name" value="Creatinase/prolidase N-terminal domain"/>
    <property type="match status" value="1"/>
</dbReference>
<dbReference type="OMA" id="DAHALFF"/>
<dbReference type="AlphaFoldDB" id="G4TAK0"/>
<dbReference type="InterPro" id="IPR036005">
    <property type="entry name" value="Creatinase/aminopeptidase-like"/>
</dbReference>
<dbReference type="HOGENOM" id="CLU_017266_1_2_1"/>
<dbReference type="GO" id="GO:0006508">
    <property type="term" value="P:proteolysis"/>
    <property type="evidence" value="ECO:0007669"/>
    <property type="project" value="TreeGrafter"/>
</dbReference>
<evidence type="ECO:0000313" key="9">
    <source>
        <dbReference type="Proteomes" id="UP000007148"/>
    </source>
</evidence>
<dbReference type="GO" id="GO:0030145">
    <property type="term" value="F:manganese ion binding"/>
    <property type="evidence" value="ECO:0007669"/>
    <property type="project" value="InterPro"/>
</dbReference>
<proteinExistence type="inferred from homology"/>
<dbReference type="SMART" id="SM01011">
    <property type="entry name" value="AMP_N"/>
    <property type="match status" value="1"/>
</dbReference>
<dbReference type="InterPro" id="IPR007865">
    <property type="entry name" value="Aminopep_P_N"/>
</dbReference>
<keyword evidence="3 6" id="KW-0479">Metal-binding</keyword>
<evidence type="ECO:0000256" key="3">
    <source>
        <dbReference type="ARBA" id="ARBA00022723"/>
    </source>
</evidence>
<dbReference type="PANTHER" id="PTHR43226:SF1">
    <property type="entry name" value="XAA-PRO DIPEPTIDASE"/>
    <property type="match status" value="1"/>
</dbReference>
<dbReference type="GO" id="GO:0070006">
    <property type="term" value="F:metalloaminopeptidase activity"/>
    <property type="evidence" value="ECO:0007669"/>
    <property type="project" value="InterPro"/>
</dbReference>
<dbReference type="Gene3D" id="3.40.350.10">
    <property type="entry name" value="Creatinase/prolidase N-terminal domain"/>
    <property type="match status" value="1"/>
</dbReference>
<dbReference type="InterPro" id="IPR000994">
    <property type="entry name" value="Pept_M24"/>
</dbReference>
<evidence type="ECO:0000259" key="7">
    <source>
        <dbReference type="SMART" id="SM01011"/>
    </source>
</evidence>
<dbReference type="eggNOG" id="KOG2737">
    <property type="taxonomic scope" value="Eukaryota"/>
</dbReference>
<organism evidence="8 9">
    <name type="scientific">Serendipita indica (strain DSM 11827)</name>
    <name type="common">Root endophyte fungus</name>
    <name type="synonym">Piriformospora indica</name>
    <dbReference type="NCBI Taxonomy" id="1109443"/>
    <lineage>
        <taxon>Eukaryota</taxon>
        <taxon>Fungi</taxon>
        <taxon>Dikarya</taxon>
        <taxon>Basidiomycota</taxon>
        <taxon>Agaricomycotina</taxon>
        <taxon>Agaricomycetes</taxon>
        <taxon>Sebacinales</taxon>
        <taxon>Serendipitaceae</taxon>
        <taxon>Serendipita</taxon>
    </lineage>
</organism>
<dbReference type="InterPro" id="IPR029149">
    <property type="entry name" value="Creatin/AminoP/Spt16_N"/>
</dbReference>
<dbReference type="Gene3D" id="3.90.230.10">
    <property type="entry name" value="Creatinase/methionine aminopeptidase superfamily"/>
    <property type="match status" value="1"/>
</dbReference>
<dbReference type="InterPro" id="IPR001131">
    <property type="entry name" value="Peptidase_M24B_aminopep-P_CS"/>
</dbReference>
<dbReference type="Pfam" id="PF05195">
    <property type="entry name" value="AMP_N"/>
    <property type="match status" value="1"/>
</dbReference>
<dbReference type="Proteomes" id="UP000007148">
    <property type="component" value="Unassembled WGS sequence"/>
</dbReference>
<accession>G4TAK0</accession>
<dbReference type="OrthoDB" id="10261878at2759"/>
<dbReference type="STRING" id="1109443.G4TAK0"/>
<evidence type="ECO:0000313" key="8">
    <source>
        <dbReference type="EMBL" id="CCA68342.1"/>
    </source>
</evidence>
<keyword evidence="5" id="KW-0464">Manganese</keyword>